<feature type="compositionally biased region" description="Basic and acidic residues" evidence="1">
    <location>
        <begin position="73"/>
        <end position="82"/>
    </location>
</feature>
<evidence type="ECO:0000313" key="3">
    <source>
        <dbReference type="EMBL" id="MBW3095679.1"/>
    </source>
</evidence>
<keyword evidence="4" id="KW-1185">Reference proteome</keyword>
<evidence type="ECO:0000313" key="4">
    <source>
        <dbReference type="Proteomes" id="UP001430804"/>
    </source>
</evidence>
<comment type="caution">
    <text evidence="3">The sequence shown here is derived from an EMBL/GenBank/DDBJ whole genome shotgun (WGS) entry which is preliminary data.</text>
</comment>
<dbReference type="Pfam" id="PF01844">
    <property type="entry name" value="HNH"/>
    <property type="match status" value="1"/>
</dbReference>
<organism evidence="3 4">
    <name type="scientific">Pseudohoeflea coraliihabitans</name>
    <dbReference type="NCBI Taxonomy" id="2860393"/>
    <lineage>
        <taxon>Bacteria</taxon>
        <taxon>Pseudomonadati</taxon>
        <taxon>Pseudomonadota</taxon>
        <taxon>Alphaproteobacteria</taxon>
        <taxon>Hyphomicrobiales</taxon>
        <taxon>Rhizobiaceae</taxon>
        <taxon>Pseudohoeflea</taxon>
    </lineage>
</organism>
<dbReference type="InterPro" id="IPR002711">
    <property type="entry name" value="HNH"/>
</dbReference>
<evidence type="ECO:0000259" key="2">
    <source>
        <dbReference type="SMART" id="SM00507"/>
    </source>
</evidence>
<reference evidence="3" key="1">
    <citation type="submission" date="2021-07" db="EMBL/GenBank/DDBJ databases">
        <title>Pseudohoeflea marina sp. nov. a polyhydroxyalcanoate-producing bacterium.</title>
        <authorList>
            <person name="Zheng W."/>
            <person name="Yu S."/>
            <person name="Huang Y."/>
        </authorList>
    </citation>
    <scope>NUCLEOTIDE SEQUENCE</scope>
    <source>
        <strain evidence="3">DP4N28-3</strain>
    </source>
</reference>
<keyword evidence="3" id="KW-0540">Nuclease</keyword>
<sequence length="120" mass="13360">MARLEFPRKVKRAAIERAAGHCEKCAAKLKPGEVEVDHILPAELGGEPTLANAQAICRVCHKAKTADDVRRIRKADRARDKASGAMRSKQKIKSRGFARKERNPKAPLPPKPLFEERKNA</sequence>
<evidence type="ECO:0000256" key="1">
    <source>
        <dbReference type="SAM" id="MobiDB-lite"/>
    </source>
</evidence>
<dbReference type="Proteomes" id="UP001430804">
    <property type="component" value="Unassembled WGS sequence"/>
</dbReference>
<name>A0ABS6WIA6_9HYPH</name>
<protein>
    <submittedName>
        <fullName evidence="3">HNH endonuclease</fullName>
    </submittedName>
</protein>
<dbReference type="GO" id="GO:0004519">
    <property type="term" value="F:endonuclease activity"/>
    <property type="evidence" value="ECO:0007669"/>
    <property type="project" value="UniProtKB-KW"/>
</dbReference>
<dbReference type="SMART" id="SM00507">
    <property type="entry name" value="HNHc"/>
    <property type="match status" value="1"/>
</dbReference>
<dbReference type="CDD" id="cd00085">
    <property type="entry name" value="HNHc"/>
    <property type="match status" value="1"/>
</dbReference>
<proteinExistence type="predicted"/>
<accession>A0ABS6WIA6</accession>
<feature type="domain" description="HNH nuclease" evidence="2">
    <location>
        <begin position="9"/>
        <end position="62"/>
    </location>
</feature>
<dbReference type="RefSeq" id="WP_219157068.1">
    <property type="nucleotide sequence ID" value="NZ_JAHWQX010000001.1"/>
</dbReference>
<keyword evidence="3" id="KW-0378">Hydrolase</keyword>
<dbReference type="EMBL" id="JAHWQX010000001">
    <property type="protein sequence ID" value="MBW3095679.1"/>
    <property type="molecule type" value="Genomic_DNA"/>
</dbReference>
<keyword evidence="3" id="KW-0255">Endonuclease</keyword>
<feature type="compositionally biased region" description="Basic residues" evidence="1">
    <location>
        <begin position="88"/>
        <end position="97"/>
    </location>
</feature>
<feature type="region of interest" description="Disordered" evidence="1">
    <location>
        <begin position="73"/>
        <end position="120"/>
    </location>
</feature>
<gene>
    <name evidence="3" type="ORF">KY465_00135</name>
</gene>
<dbReference type="InterPro" id="IPR003615">
    <property type="entry name" value="HNH_nuc"/>
</dbReference>